<evidence type="ECO:0000256" key="4">
    <source>
        <dbReference type="ARBA" id="ARBA00022517"/>
    </source>
</evidence>
<accession>A0A443S6W4</accession>
<proteinExistence type="inferred from homology"/>
<evidence type="ECO:0000313" key="16">
    <source>
        <dbReference type="EMBL" id="RWS23272.1"/>
    </source>
</evidence>
<dbReference type="GO" id="GO:0005634">
    <property type="term" value="C:nucleus"/>
    <property type="evidence" value="ECO:0007669"/>
    <property type="project" value="UniProtKB-SubCell"/>
</dbReference>
<reference evidence="16 17" key="1">
    <citation type="journal article" date="2018" name="Gigascience">
        <title>Genomes of trombidid mites reveal novel predicted allergens and laterally-transferred genes associated with secondary metabolism.</title>
        <authorList>
            <person name="Dong X."/>
            <person name="Chaisiri K."/>
            <person name="Xia D."/>
            <person name="Armstrong S.D."/>
            <person name="Fang Y."/>
            <person name="Donnelly M.J."/>
            <person name="Kadowaki T."/>
            <person name="McGarry J.W."/>
            <person name="Darby A.C."/>
            <person name="Makepeace B.L."/>
        </authorList>
    </citation>
    <scope>NUCLEOTIDE SEQUENCE [LARGE SCALE GENOMIC DNA]</scope>
    <source>
        <strain evidence="16">UoL-UT</strain>
    </source>
</reference>
<dbReference type="VEuPathDB" id="VectorBase:LDEU008768"/>
<name>A0A443S6W4_9ACAR</name>
<dbReference type="Gene3D" id="3.30.160.60">
    <property type="entry name" value="Classic Zinc Finger"/>
    <property type="match status" value="1"/>
</dbReference>
<keyword evidence="17" id="KW-1185">Reference proteome</keyword>
<dbReference type="PROSITE" id="PS50157">
    <property type="entry name" value="ZINC_FINGER_C2H2_2"/>
    <property type="match status" value="1"/>
</dbReference>
<dbReference type="GO" id="GO:0008270">
    <property type="term" value="F:zinc ion binding"/>
    <property type="evidence" value="ECO:0007669"/>
    <property type="project" value="UniProtKB-KW"/>
</dbReference>
<sequence>MTRYARHKGKNAPHKPRINKTKNRIKDLDEIHDDLEKNGTKRKHEYDEDLPGAGQHYCAQCGRHFIDDQALGEHRRSKLHKQRVKALKEDPYSHEEAETAAGLGNYKRRKVIHTETTE</sequence>
<feature type="region of interest" description="Disordered" evidence="14">
    <location>
        <begin position="1"/>
        <end position="29"/>
    </location>
</feature>
<evidence type="ECO:0000256" key="2">
    <source>
        <dbReference type="ARBA" id="ARBA00004496"/>
    </source>
</evidence>
<comment type="function">
    <text evidence="10">Involved in pre-60S ribosomal particles maturation by promoting the nuclear export of the 60S ribosome.</text>
</comment>
<comment type="subunit">
    <text evidence="11">Associates with pre-60S ribosomal particles; released from the pre-60S particle very early in the cytoplasm.</text>
</comment>
<evidence type="ECO:0000256" key="13">
    <source>
        <dbReference type="PROSITE-ProRule" id="PRU00042"/>
    </source>
</evidence>
<protein>
    <recommendedName>
        <fullName evidence="12">Zinc finger protein 593 homolog</fullName>
    </recommendedName>
</protein>
<dbReference type="GO" id="GO:0042254">
    <property type="term" value="P:ribosome biogenesis"/>
    <property type="evidence" value="ECO:0007669"/>
    <property type="project" value="UniProtKB-KW"/>
</dbReference>
<keyword evidence="6 13" id="KW-0863">Zinc-finger</keyword>
<evidence type="ECO:0000256" key="9">
    <source>
        <dbReference type="ARBA" id="ARBA00038064"/>
    </source>
</evidence>
<dbReference type="InterPro" id="IPR022755">
    <property type="entry name" value="Znf_C2H2_jaz"/>
</dbReference>
<dbReference type="PROSITE" id="PS00028">
    <property type="entry name" value="ZINC_FINGER_C2H2_1"/>
    <property type="match status" value="1"/>
</dbReference>
<evidence type="ECO:0000256" key="12">
    <source>
        <dbReference type="ARBA" id="ARBA00068297"/>
    </source>
</evidence>
<evidence type="ECO:0000256" key="6">
    <source>
        <dbReference type="ARBA" id="ARBA00022771"/>
    </source>
</evidence>
<dbReference type="PANTHER" id="PTHR46095">
    <property type="entry name" value="ZINC FINGER PROTEIN 593"/>
    <property type="match status" value="1"/>
</dbReference>
<dbReference type="InterPro" id="IPR036236">
    <property type="entry name" value="Znf_C2H2_sf"/>
</dbReference>
<evidence type="ECO:0000256" key="3">
    <source>
        <dbReference type="ARBA" id="ARBA00022490"/>
    </source>
</evidence>
<evidence type="ECO:0000256" key="5">
    <source>
        <dbReference type="ARBA" id="ARBA00022723"/>
    </source>
</evidence>
<dbReference type="GO" id="GO:0043021">
    <property type="term" value="F:ribonucleoprotein complex binding"/>
    <property type="evidence" value="ECO:0007669"/>
    <property type="project" value="UniProtKB-ARBA"/>
</dbReference>
<dbReference type="InterPro" id="IPR051879">
    <property type="entry name" value="C2H2-ZF_Maturation_Protein"/>
</dbReference>
<feature type="compositionally biased region" description="Basic residues" evidence="14">
    <location>
        <begin position="1"/>
        <end position="23"/>
    </location>
</feature>
<evidence type="ECO:0000313" key="17">
    <source>
        <dbReference type="Proteomes" id="UP000288716"/>
    </source>
</evidence>
<keyword evidence="5" id="KW-0479">Metal-binding</keyword>
<dbReference type="PANTHER" id="PTHR46095:SF1">
    <property type="entry name" value="ZINC FINGER PROTEIN 593"/>
    <property type="match status" value="1"/>
</dbReference>
<evidence type="ECO:0000256" key="14">
    <source>
        <dbReference type="SAM" id="MobiDB-lite"/>
    </source>
</evidence>
<keyword evidence="4" id="KW-0690">Ribosome biogenesis</keyword>
<dbReference type="SUPFAM" id="SSF57667">
    <property type="entry name" value="beta-beta-alpha zinc fingers"/>
    <property type="match status" value="1"/>
</dbReference>
<dbReference type="EMBL" id="NCKV01006785">
    <property type="protein sequence ID" value="RWS23272.1"/>
    <property type="molecule type" value="Genomic_DNA"/>
</dbReference>
<organism evidence="16 17">
    <name type="scientific">Leptotrombidium deliense</name>
    <dbReference type="NCBI Taxonomy" id="299467"/>
    <lineage>
        <taxon>Eukaryota</taxon>
        <taxon>Metazoa</taxon>
        <taxon>Ecdysozoa</taxon>
        <taxon>Arthropoda</taxon>
        <taxon>Chelicerata</taxon>
        <taxon>Arachnida</taxon>
        <taxon>Acari</taxon>
        <taxon>Acariformes</taxon>
        <taxon>Trombidiformes</taxon>
        <taxon>Prostigmata</taxon>
        <taxon>Anystina</taxon>
        <taxon>Parasitengona</taxon>
        <taxon>Trombiculoidea</taxon>
        <taxon>Trombiculidae</taxon>
        <taxon>Leptotrombidium</taxon>
    </lineage>
</organism>
<dbReference type="AlphaFoldDB" id="A0A443S6W4"/>
<feature type="compositionally biased region" description="Basic residues" evidence="14">
    <location>
        <begin position="75"/>
        <end position="85"/>
    </location>
</feature>
<feature type="domain" description="C2H2-type" evidence="15">
    <location>
        <begin position="56"/>
        <end position="85"/>
    </location>
</feature>
<dbReference type="FunFam" id="3.30.160.60:FF:000299">
    <property type="entry name" value="Zinc finger protein 593"/>
    <property type="match status" value="1"/>
</dbReference>
<comment type="caution">
    <text evidence="16">The sequence shown here is derived from an EMBL/GenBank/DDBJ whole genome shotgun (WGS) entry which is preliminary data.</text>
</comment>
<evidence type="ECO:0000256" key="11">
    <source>
        <dbReference type="ARBA" id="ARBA00065398"/>
    </source>
</evidence>
<evidence type="ECO:0000256" key="1">
    <source>
        <dbReference type="ARBA" id="ARBA00004123"/>
    </source>
</evidence>
<dbReference type="OrthoDB" id="24683at2759"/>
<evidence type="ECO:0000256" key="7">
    <source>
        <dbReference type="ARBA" id="ARBA00022833"/>
    </source>
</evidence>
<dbReference type="InterPro" id="IPR013087">
    <property type="entry name" value="Znf_C2H2_type"/>
</dbReference>
<feature type="compositionally biased region" description="Basic and acidic residues" evidence="14">
    <location>
        <begin position="86"/>
        <end position="97"/>
    </location>
</feature>
<comment type="subcellular location">
    <subcellularLocation>
        <location evidence="2">Cytoplasm</location>
    </subcellularLocation>
    <subcellularLocation>
        <location evidence="1">Nucleus</location>
    </subcellularLocation>
</comment>
<evidence type="ECO:0000256" key="8">
    <source>
        <dbReference type="ARBA" id="ARBA00023242"/>
    </source>
</evidence>
<dbReference type="STRING" id="299467.A0A443S6W4"/>
<dbReference type="GO" id="GO:0005737">
    <property type="term" value="C:cytoplasm"/>
    <property type="evidence" value="ECO:0007669"/>
    <property type="project" value="UniProtKB-SubCell"/>
</dbReference>
<dbReference type="Pfam" id="PF12171">
    <property type="entry name" value="zf-C2H2_jaz"/>
    <property type="match status" value="1"/>
</dbReference>
<keyword evidence="7" id="KW-0862">Zinc</keyword>
<feature type="region of interest" description="Disordered" evidence="14">
    <location>
        <begin position="74"/>
        <end position="101"/>
    </location>
</feature>
<keyword evidence="8" id="KW-0539">Nucleus</keyword>
<keyword evidence="3" id="KW-0963">Cytoplasm</keyword>
<evidence type="ECO:0000259" key="15">
    <source>
        <dbReference type="PROSITE" id="PS50157"/>
    </source>
</evidence>
<comment type="similarity">
    <text evidence="9">Belongs to the ZNF593/BUD20 C2H2-type zinc-finger protein family.</text>
</comment>
<evidence type="ECO:0000256" key="10">
    <source>
        <dbReference type="ARBA" id="ARBA00057732"/>
    </source>
</evidence>
<dbReference type="Proteomes" id="UP000288716">
    <property type="component" value="Unassembled WGS sequence"/>
</dbReference>
<gene>
    <name evidence="16" type="ORF">B4U80_03918</name>
</gene>